<reference evidence="5 6" key="1">
    <citation type="submission" date="2021-06" db="EMBL/GenBank/DDBJ databases">
        <authorList>
            <person name="Palmer J.M."/>
        </authorList>
    </citation>
    <scope>NUCLEOTIDE SEQUENCE [LARGE SCALE GENOMIC DNA]</scope>
    <source>
        <strain evidence="5 6">MEX-2019</strain>
        <tissue evidence="5">Muscle</tissue>
    </source>
</reference>
<keyword evidence="1" id="KW-0677">Repeat</keyword>
<feature type="region of interest" description="Disordered" evidence="4">
    <location>
        <begin position="1009"/>
        <end position="1147"/>
    </location>
</feature>
<keyword evidence="3" id="KW-0175">Coiled coil</keyword>
<dbReference type="InterPro" id="IPR018159">
    <property type="entry name" value="Spectrin/alpha-actinin"/>
</dbReference>
<feature type="compositionally biased region" description="Pro residues" evidence="4">
    <location>
        <begin position="785"/>
        <end position="796"/>
    </location>
</feature>
<evidence type="ECO:0000256" key="2">
    <source>
        <dbReference type="ARBA" id="ARBA00023203"/>
    </source>
</evidence>
<evidence type="ECO:0000256" key="4">
    <source>
        <dbReference type="SAM" id="MobiDB-lite"/>
    </source>
</evidence>
<evidence type="ECO:0000313" key="6">
    <source>
        <dbReference type="Proteomes" id="UP001311232"/>
    </source>
</evidence>
<comment type="caution">
    <text evidence="5">The sequence shown here is derived from an EMBL/GenBank/DDBJ whole genome shotgun (WGS) entry which is preliminary data.</text>
</comment>
<feature type="region of interest" description="Disordered" evidence="4">
    <location>
        <begin position="779"/>
        <end position="803"/>
    </location>
</feature>
<feature type="coiled-coil region" evidence="3">
    <location>
        <begin position="260"/>
        <end position="287"/>
    </location>
</feature>
<feature type="compositionally biased region" description="Basic and acidic residues" evidence="4">
    <location>
        <begin position="1024"/>
        <end position="1066"/>
    </location>
</feature>
<dbReference type="SMART" id="SM00150">
    <property type="entry name" value="SPEC"/>
    <property type="match status" value="7"/>
</dbReference>
<feature type="compositionally biased region" description="Basic and acidic residues" evidence="4">
    <location>
        <begin position="951"/>
        <end position="973"/>
    </location>
</feature>
<feature type="coiled-coil region" evidence="3">
    <location>
        <begin position="587"/>
        <end position="621"/>
    </location>
</feature>
<dbReference type="Gene3D" id="1.20.58.60">
    <property type="match status" value="4"/>
</dbReference>
<protein>
    <submittedName>
        <fullName evidence="5">Uncharacterized protein</fullName>
    </submittedName>
</protein>
<feature type="compositionally biased region" description="Basic and acidic residues" evidence="4">
    <location>
        <begin position="1096"/>
        <end position="1108"/>
    </location>
</feature>
<proteinExistence type="predicted"/>
<feature type="coiled-coil region" evidence="3">
    <location>
        <begin position="155"/>
        <end position="182"/>
    </location>
</feature>
<feature type="compositionally biased region" description="Low complexity" evidence="4">
    <location>
        <begin position="1129"/>
        <end position="1138"/>
    </location>
</feature>
<dbReference type="EMBL" id="JAHHUM010001568">
    <property type="protein sequence ID" value="KAK5610455.1"/>
    <property type="molecule type" value="Genomic_DNA"/>
</dbReference>
<dbReference type="Pfam" id="PF00435">
    <property type="entry name" value="Spectrin"/>
    <property type="match status" value="7"/>
</dbReference>
<keyword evidence="6" id="KW-1185">Reference proteome</keyword>
<keyword evidence="2" id="KW-0009">Actin-binding</keyword>
<evidence type="ECO:0000256" key="1">
    <source>
        <dbReference type="ARBA" id="ARBA00022737"/>
    </source>
</evidence>
<dbReference type="FunFam" id="1.20.58.60:FF:000033">
    <property type="entry name" value="Spectrin beta chain"/>
    <property type="match status" value="1"/>
</dbReference>
<dbReference type="GO" id="GO:0003779">
    <property type="term" value="F:actin binding"/>
    <property type="evidence" value="ECO:0007669"/>
    <property type="project" value="UniProtKB-KW"/>
</dbReference>
<dbReference type="PANTHER" id="PTHR11915">
    <property type="entry name" value="SPECTRIN/FILAMIN RELATED CYTOSKELETAL PROTEIN"/>
    <property type="match status" value="1"/>
</dbReference>
<evidence type="ECO:0000313" key="5">
    <source>
        <dbReference type="EMBL" id="KAK5610455.1"/>
    </source>
</evidence>
<feature type="region of interest" description="Disordered" evidence="4">
    <location>
        <begin position="950"/>
        <end position="986"/>
    </location>
</feature>
<dbReference type="SUPFAM" id="SSF46966">
    <property type="entry name" value="Spectrin repeat"/>
    <property type="match status" value="7"/>
</dbReference>
<dbReference type="AlphaFoldDB" id="A0AAV9RN24"/>
<evidence type="ECO:0000256" key="3">
    <source>
        <dbReference type="SAM" id="Coils"/>
    </source>
</evidence>
<dbReference type="CDD" id="cd00176">
    <property type="entry name" value="SPEC"/>
    <property type="match status" value="4"/>
</dbReference>
<name>A0AAV9RN24_9TELE</name>
<organism evidence="5 6">
    <name type="scientific">Crenichthys baileyi</name>
    <name type="common">White River springfish</name>
    <dbReference type="NCBI Taxonomy" id="28760"/>
    <lineage>
        <taxon>Eukaryota</taxon>
        <taxon>Metazoa</taxon>
        <taxon>Chordata</taxon>
        <taxon>Craniata</taxon>
        <taxon>Vertebrata</taxon>
        <taxon>Euteleostomi</taxon>
        <taxon>Actinopterygii</taxon>
        <taxon>Neopterygii</taxon>
        <taxon>Teleostei</taxon>
        <taxon>Neoteleostei</taxon>
        <taxon>Acanthomorphata</taxon>
        <taxon>Ovalentaria</taxon>
        <taxon>Atherinomorphae</taxon>
        <taxon>Cyprinodontiformes</taxon>
        <taxon>Goodeidae</taxon>
        <taxon>Crenichthys</taxon>
    </lineage>
</organism>
<dbReference type="Proteomes" id="UP001311232">
    <property type="component" value="Unassembled WGS sequence"/>
</dbReference>
<sequence length="1179" mass="134746">MCVAAEERGCGHRWLPAAAKTPRAAPLGDWVYEKMLMARDSSRDETQKLHKKWQKHQAFMAELAQNKEWLDKIEKEGQQLIKEKPELSPVVRKKLEEIRECWLDLESTTQAKARQLFEANKADLLVQSYESLDQRLGQLEGRLVYVDQGKDLTTVNKQLKKLQTMETQMEEWYREVGQLQVQAASIPQQTQIQGTVVERQAAVETRMARLIEPLKERRRLLLASKEVHQVGRDLEDEILWVQERLPLAMSQEHGSSLQAVQQLMKKNQTLQRELEGHRSRIEDVLERAGIIASIRSPEADCVRAGHDQLAQLWALLWAETERRQLVLDAMYQAQQYYFDTAEVEAWLSEQELHMMNEEKGKDEPSTLQLLKKHLLLEQTIEDYAETIGLLSQQCRQLLEMGHPNGEQISKRQSQIDRLYVSLKDLVEERKSRLEQQYWLYQLNREVDELEQWIAQREVVASSPELGQDFEHVSVLQEKFTEFASETGSVGQERVTAVNQMVDELIDYGHSEAATIAEWKDGVNEAWADLLELMETRAQMLAASHQLHKFFSDCKEVLAQIEDKHRRLPEVRARQGSTSNTSTLQRLLQSFEQDIQLLVTQVRQLQESAAQLRTVYAGEKAEAIACQEHEVMQYWKELLTSCEECRLQITTETDKLRFFSMVRDQIMWMESIICQIGTGEKPRDVSSVEVLMNYHQSLKSEVEARSQSTLECIEMGKMLLAARNPAAEEVEKLKAEQSKLPPTPLLGRKVFLDPQDALSGPTTLPRLPVSPVMRQTIYEQNEASSPPSPSPATPTPSPSAVARRLGSTVASYTPVMNGSGYRHTLEVRHGGMVGAAAGLGQPAASSIASIATAAMLVSANQMRESASTTRDQATKAMSYLQPGQAGRELEAKSSPYLRQPKIKHLDDAVTPLIVASRLERVRERGRERDKVGEMGTEKAEVAVMAEVVLQEPVRERLHSEPTRGPRGSRTDPLGHAEPQVQTYQRQLSSEQLIQARRDELPQEVWREHAERRERRTLERQTSSEQEGHEGRRRERDRHRGERQESSDNDMGREHSDRRSTGGEKRTTMAEIVEQLQEREAAQARGEVPRLPNGVPEKSSRPDRPRARDRPKPRRRPRPKEPGETTRRSRSAPAQSSQATPQPPTHTAHHEGFLFRKLDIESMKKSTNRWVFRVIRNTLSK</sequence>
<accession>A0AAV9RN24</accession>
<dbReference type="InterPro" id="IPR002017">
    <property type="entry name" value="Spectrin_repeat"/>
</dbReference>
<dbReference type="FunFam" id="1.20.58.60:FF:000019">
    <property type="entry name" value="Spectrin beta chain"/>
    <property type="match status" value="1"/>
</dbReference>
<gene>
    <name evidence="5" type="ORF">CRENBAI_004501</name>
</gene>